<dbReference type="GO" id="GO:0003755">
    <property type="term" value="F:peptidyl-prolyl cis-trans isomerase activity"/>
    <property type="evidence" value="ECO:0007669"/>
    <property type="project" value="UniProtKB-KW"/>
</dbReference>
<name>A0A9D7SXF2_9BACT</name>
<gene>
    <name evidence="4" type="ORF">IPP15_22110</name>
</gene>
<organism evidence="4 5">
    <name type="scientific">Candidatus Opimibacter skivensis</name>
    <dbReference type="NCBI Taxonomy" id="2982028"/>
    <lineage>
        <taxon>Bacteria</taxon>
        <taxon>Pseudomonadati</taxon>
        <taxon>Bacteroidota</taxon>
        <taxon>Saprospiria</taxon>
        <taxon>Saprospirales</taxon>
        <taxon>Saprospiraceae</taxon>
        <taxon>Candidatus Opimibacter</taxon>
    </lineage>
</organism>
<evidence type="ECO:0000256" key="2">
    <source>
        <dbReference type="SAM" id="SignalP"/>
    </source>
</evidence>
<sequence length="456" mass="52196">MKKMILKSAIFSLFVISYPLLQAQDTIVLDKIIAKVGGEVIFHSDVEEQMAMMRERKATPGDAERCLILESLMAQAMLVHYAKIDSVEVTDDQVESEIDSRMNQILSMMNNDRKMFQDVYGQTVSEMREQVKDDMLRKLLADKMRAEIMNKVGVTPSEVVDFYHRIPADSLPYFNAEVELAEIVIKPKVNQEERAKALQKINSIKDQIKAGADFEELARKYSDDGSAKDGGNLGWTTRGNFVPEFEGAAFQLEKGQISDVVESEFGFHIIQLIERRVNSINTRHILIRPRITDPDLEKTKNKLDSIKHLIEIDTMTFADAVHKFGDKKVQSFSNNGRMINPKTSNTFFETGDVDSEIFFNIDTLSVGEITPPIQYRTPLGDYEYKIVQLQGRTSPHLANLKQDYSRIQDAARESKRNLAFGDWLSKKLASTYILIDPQYRQCPNIEHWQAKWMSYN</sequence>
<feature type="signal peptide" evidence="2">
    <location>
        <begin position="1"/>
        <end position="23"/>
    </location>
</feature>
<evidence type="ECO:0000313" key="5">
    <source>
        <dbReference type="Proteomes" id="UP000808337"/>
    </source>
</evidence>
<dbReference type="PROSITE" id="PS50198">
    <property type="entry name" value="PPIC_PPIASE_2"/>
    <property type="match status" value="1"/>
</dbReference>
<dbReference type="InterPro" id="IPR027304">
    <property type="entry name" value="Trigger_fact/SurA_dom_sf"/>
</dbReference>
<dbReference type="PANTHER" id="PTHR47245:SF2">
    <property type="entry name" value="PEPTIDYL-PROLYL CIS-TRANS ISOMERASE HP_0175-RELATED"/>
    <property type="match status" value="1"/>
</dbReference>
<feature type="domain" description="PpiC" evidence="3">
    <location>
        <begin position="175"/>
        <end position="274"/>
    </location>
</feature>
<dbReference type="EMBL" id="JADKGY010000032">
    <property type="protein sequence ID" value="MBK9985020.1"/>
    <property type="molecule type" value="Genomic_DNA"/>
</dbReference>
<dbReference type="SUPFAM" id="SSF109998">
    <property type="entry name" value="Triger factor/SurA peptide-binding domain-like"/>
    <property type="match status" value="1"/>
</dbReference>
<dbReference type="Proteomes" id="UP000808337">
    <property type="component" value="Unassembled WGS sequence"/>
</dbReference>
<dbReference type="Gene3D" id="1.10.4030.10">
    <property type="entry name" value="Porin chaperone SurA, peptide-binding domain"/>
    <property type="match status" value="1"/>
</dbReference>
<dbReference type="SUPFAM" id="SSF54534">
    <property type="entry name" value="FKBP-like"/>
    <property type="match status" value="2"/>
</dbReference>
<dbReference type="InterPro" id="IPR000297">
    <property type="entry name" value="PPIase_PpiC"/>
</dbReference>
<keyword evidence="2" id="KW-0732">Signal</keyword>
<dbReference type="InterPro" id="IPR050245">
    <property type="entry name" value="PrsA_foldase"/>
</dbReference>
<comment type="caution">
    <text evidence="4">The sequence shown here is derived from an EMBL/GenBank/DDBJ whole genome shotgun (WGS) entry which is preliminary data.</text>
</comment>
<evidence type="ECO:0000256" key="1">
    <source>
        <dbReference type="PROSITE-ProRule" id="PRU00278"/>
    </source>
</evidence>
<dbReference type="PROSITE" id="PS01096">
    <property type="entry name" value="PPIC_PPIASE_1"/>
    <property type="match status" value="1"/>
</dbReference>
<dbReference type="AlphaFoldDB" id="A0A9D7SXF2"/>
<keyword evidence="1 4" id="KW-0413">Isomerase</keyword>
<keyword evidence="1" id="KW-0697">Rotamase</keyword>
<evidence type="ECO:0000313" key="4">
    <source>
        <dbReference type="EMBL" id="MBK9985020.1"/>
    </source>
</evidence>
<dbReference type="InterPro" id="IPR023058">
    <property type="entry name" value="PPIase_PpiC_CS"/>
</dbReference>
<dbReference type="InterPro" id="IPR046357">
    <property type="entry name" value="PPIase_dom_sf"/>
</dbReference>
<proteinExistence type="predicted"/>
<evidence type="ECO:0000259" key="3">
    <source>
        <dbReference type="PROSITE" id="PS50198"/>
    </source>
</evidence>
<accession>A0A9D7SXF2</accession>
<feature type="chain" id="PRO_5038625639" evidence="2">
    <location>
        <begin position="24"/>
        <end position="456"/>
    </location>
</feature>
<dbReference type="Gene3D" id="3.10.50.40">
    <property type="match status" value="2"/>
</dbReference>
<protein>
    <submittedName>
        <fullName evidence="4">Peptidylprolyl isomerase</fullName>
    </submittedName>
</protein>
<reference evidence="4 5" key="1">
    <citation type="submission" date="2020-10" db="EMBL/GenBank/DDBJ databases">
        <title>Connecting structure to function with the recovery of over 1000 high-quality activated sludge metagenome-assembled genomes encoding full-length rRNA genes using long-read sequencing.</title>
        <authorList>
            <person name="Singleton C.M."/>
            <person name="Petriglieri F."/>
            <person name="Kristensen J.M."/>
            <person name="Kirkegaard R.H."/>
            <person name="Michaelsen T.Y."/>
            <person name="Andersen M.H."/>
            <person name="Karst S.M."/>
            <person name="Dueholm M.S."/>
            <person name="Nielsen P.H."/>
            <person name="Albertsen M."/>
        </authorList>
    </citation>
    <scope>NUCLEOTIDE SEQUENCE [LARGE SCALE GENOMIC DNA]</scope>
    <source>
        <strain evidence="4">Ribe_18-Q3-R11-54_MAXAC.273</strain>
    </source>
</reference>
<dbReference type="Pfam" id="PF00639">
    <property type="entry name" value="Rotamase"/>
    <property type="match status" value="1"/>
</dbReference>
<dbReference type="PANTHER" id="PTHR47245">
    <property type="entry name" value="PEPTIDYLPROLYL ISOMERASE"/>
    <property type="match status" value="1"/>
</dbReference>